<dbReference type="GeneID" id="98115575"/>
<evidence type="ECO:0000313" key="3">
    <source>
        <dbReference type="Proteomes" id="UP001610728"/>
    </source>
</evidence>
<organism evidence="2 3">
    <name type="scientific">Ceratocystis lukuohia</name>
    <dbReference type="NCBI Taxonomy" id="2019550"/>
    <lineage>
        <taxon>Eukaryota</taxon>
        <taxon>Fungi</taxon>
        <taxon>Dikarya</taxon>
        <taxon>Ascomycota</taxon>
        <taxon>Pezizomycotina</taxon>
        <taxon>Sordariomycetes</taxon>
        <taxon>Hypocreomycetidae</taxon>
        <taxon>Microascales</taxon>
        <taxon>Ceratocystidaceae</taxon>
        <taxon>Ceratocystis</taxon>
    </lineage>
</organism>
<evidence type="ECO:0000256" key="1">
    <source>
        <dbReference type="SAM" id="MobiDB-lite"/>
    </source>
</evidence>
<comment type="caution">
    <text evidence="2">The sequence shown here is derived from an EMBL/GenBank/DDBJ whole genome shotgun (WGS) entry which is preliminary data.</text>
</comment>
<reference evidence="2 3" key="1">
    <citation type="submission" date="2020-05" db="EMBL/GenBank/DDBJ databases">
        <title>Ceratocystis lukuohia genome.</title>
        <authorList>
            <person name="Harrington T.C."/>
            <person name="Kim K."/>
            <person name="Mayers C.G."/>
        </authorList>
    </citation>
    <scope>NUCLEOTIDE SEQUENCE [LARGE SCALE GENOMIC DNA]</scope>
    <source>
        <strain evidence="2 3">C4212</strain>
    </source>
</reference>
<evidence type="ECO:0000313" key="2">
    <source>
        <dbReference type="EMBL" id="KAL2891972.1"/>
    </source>
</evidence>
<name>A0ABR4MUK1_9PEZI</name>
<feature type="region of interest" description="Disordered" evidence="1">
    <location>
        <begin position="1"/>
        <end position="36"/>
    </location>
</feature>
<dbReference type="Proteomes" id="UP001610728">
    <property type="component" value="Unassembled WGS sequence"/>
</dbReference>
<sequence>MSLQGFRPQASSAPTRTPNFCSSPAPSPPALPRLPASQESPRWMRTIFGARHISKSPLMQKVPCFIKGCERRVVRDGGMYCDGRNVKLPQIGAAPGPRYHRHDTARLIPDAICLTAGFPVLMLRTLRGIASVYILAAVTSEFLKAGVSNMHAVKALVATIGETKRSGPELTAPIIATARLPTTNASALCTNALGRHVLKLASSFILCLARAVPYTHAHRQGVAGSSRSTILSYARSMFANSRAVHLRALAACQVRGRAHTIAILTPA</sequence>
<feature type="compositionally biased region" description="Polar residues" evidence="1">
    <location>
        <begin position="1"/>
        <end position="21"/>
    </location>
</feature>
<dbReference type="RefSeq" id="XP_070863151.1">
    <property type="nucleotide sequence ID" value="XM_071005922.1"/>
</dbReference>
<dbReference type="EMBL" id="JABSNW010000001">
    <property type="protein sequence ID" value="KAL2891972.1"/>
    <property type="molecule type" value="Genomic_DNA"/>
</dbReference>
<gene>
    <name evidence="2" type="ORF">HOO65_011330</name>
</gene>
<protein>
    <submittedName>
        <fullName evidence="2">Uncharacterized protein</fullName>
    </submittedName>
</protein>
<keyword evidence="3" id="KW-1185">Reference proteome</keyword>
<accession>A0ABR4MUK1</accession>
<proteinExistence type="predicted"/>